<evidence type="ECO:0000313" key="7">
    <source>
        <dbReference type="Proteomes" id="UP000193933"/>
    </source>
</evidence>
<evidence type="ECO:0000256" key="3">
    <source>
        <dbReference type="ARBA" id="ARBA00022448"/>
    </source>
</evidence>
<feature type="domain" description="Multidrug resistance protein MdtA-like C-terminal permuted SH3" evidence="5">
    <location>
        <begin position="280"/>
        <end position="344"/>
    </location>
</feature>
<dbReference type="EMBL" id="MLFN01000001">
    <property type="protein sequence ID" value="ORM55897.1"/>
    <property type="molecule type" value="Genomic_DNA"/>
</dbReference>
<dbReference type="PANTHER" id="PTHR30469:SF20">
    <property type="entry name" value="EFFLUX RND TRANSPORTER PERIPLASMIC ADAPTOR SUBUNIT"/>
    <property type="match status" value="1"/>
</dbReference>
<name>A0A1X1C2K0_9GAMM</name>
<dbReference type="InterPro" id="IPR006143">
    <property type="entry name" value="RND_pump_MFP"/>
</dbReference>
<comment type="similarity">
    <text evidence="2">Belongs to the membrane fusion protein (MFP) (TC 8.A.1) family.</text>
</comment>
<evidence type="ECO:0000313" key="6">
    <source>
        <dbReference type="EMBL" id="ORM55897.1"/>
    </source>
</evidence>
<dbReference type="PROSITE" id="PS51257">
    <property type="entry name" value="PROKAR_LIPOPROTEIN"/>
    <property type="match status" value="1"/>
</dbReference>
<comment type="caution">
    <text evidence="6">The sequence shown here is derived from an EMBL/GenBank/DDBJ whole genome shotgun (WGS) entry which is preliminary data.</text>
</comment>
<dbReference type="AlphaFoldDB" id="A0A1X1C2K0"/>
<protein>
    <submittedName>
        <fullName evidence="6">Efflux transporter periplasmic adaptor subunit</fullName>
    </submittedName>
</protein>
<sequence length="362" mass="39863">MIKHKIISIFFCCVFMTACDEKKEPDAPPPRVIKTFTIESDFAKNIRIFPARIQAGDNTDLAFKRAGQLITLNIRDGTAVKAGQTLATLNDAEAQLRVRDRQTSLQLAERQYQRFSTLAKRSAVSQSEMDVQKANRDAAATALKLAREELQFLTLRAPFDGVIAQVQVRNHQVVAAGQPVALLTRPDLLDVIFTLPETLFSSLDIQNINYQPEVQFNALPGRVFKARYKEHTSQTDAATLTYQVVLTMPRPADLPGVAGLSGSVRVQLHNLPNAPALPRLVVPAAAVFNPNHSPTSQPHVWLVEQQGDVLRVKDRQVEVGSLSAQGVEIVSGLQPGDRIVAAGVGELRDGEAVRIWQRERGL</sequence>
<dbReference type="PANTHER" id="PTHR30469">
    <property type="entry name" value="MULTIDRUG RESISTANCE PROTEIN MDTA"/>
    <property type="match status" value="1"/>
</dbReference>
<dbReference type="SUPFAM" id="SSF111369">
    <property type="entry name" value="HlyD-like secretion proteins"/>
    <property type="match status" value="1"/>
</dbReference>
<dbReference type="OrthoDB" id="1185083at2"/>
<dbReference type="InterPro" id="IPR058627">
    <property type="entry name" value="MdtA-like_C"/>
</dbReference>
<dbReference type="GO" id="GO:0015562">
    <property type="term" value="F:efflux transmembrane transporter activity"/>
    <property type="evidence" value="ECO:0007669"/>
    <property type="project" value="TreeGrafter"/>
</dbReference>
<keyword evidence="3" id="KW-0813">Transport</keyword>
<dbReference type="GO" id="GO:1990281">
    <property type="term" value="C:efflux pump complex"/>
    <property type="evidence" value="ECO:0007669"/>
    <property type="project" value="TreeGrafter"/>
</dbReference>
<keyword evidence="7" id="KW-1185">Reference proteome</keyword>
<proteinExistence type="inferred from homology"/>
<dbReference type="Gene3D" id="2.40.30.170">
    <property type="match status" value="1"/>
</dbReference>
<feature type="domain" description="Multidrug resistance protein MdtA-like barrel-sandwich hybrid" evidence="4">
    <location>
        <begin position="66"/>
        <end position="184"/>
    </location>
</feature>
<dbReference type="NCBIfam" id="TIGR01730">
    <property type="entry name" value="RND_mfp"/>
    <property type="match status" value="1"/>
</dbReference>
<evidence type="ECO:0000256" key="2">
    <source>
        <dbReference type="ARBA" id="ARBA00009477"/>
    </source>
</evidence>
<evidence type="ECO:0000256" key="1">
    <source>
        <dbReference type="ARBA" id="ARBA00004196"/>
    </source>
</evidence>
<reference evidence="6 7" key="1">
    <citation type="journal article" date="2017" name="Antonie Van Leeuwenhoek">
        <title>Phylogenomic resolution of the bacterial genus Pantoea and its relationship with Erwinia and Tatumella.</title>
        <authorList>
            <person name="Palmer M."/>
            <person name="Steenkamp E.T."/>
            <person name="Coetzee M.P."/>
            <person name="Chan W.Y."/>
            <person name="van Zyl E."/>
            <person name="De Maayer P."/>
            <person name="Coutinho T.A."/>
            <person name="Blom J."/>
            <person name="Smits T.H."/>
            <person name="Duffy B."/>
            <person name="Venter S.N."/>
        </authorList>
    </citation>
    <scope>NUCLEOTIDE SEQUENCE [LARGE SCALE GENOMIC DNA]</scope>
    <source>
        <strain evidence="6 7">LMG 24534</strain>
    </source>
</reference>
<dbReference type="Gene3D" id="2.40.50.100">
    <property type="match status" value="1"/>
</dbReference>
<dbReference type="Proteomes" id="UP000193933">
    <property type="component" value="Unassembled WGS sequence"/>
</dbReference>
<comment type="subcellular location">
    <subcellularLocation>
        <location evidence="1">Cell envelope</location>
    </subcellularLocation>
</comment>
<dbReference type="Gene3D" id="1.10.287.470">
    <property type="entry name" value="Helix hairpin bin"/>
    <property type="match status" value="1"/>
</dbReference>
<dbReference type="Pfam" id="PF25967">
    <property type="entry name" value="RND-MFP_C"/>
    <property type="match status" value="1"/>
</dbReference>
<organism evidence="6 7">
    <name type="scientific">Pantoea conspicua</name>
    <dbReference type="NCBI Taxonomy" id="472705"/>
    <lineage>
        <taxon>Bacteria</taxon>
        <taxon>Pseudomonadati</taxon>
        <taxon>Pseudomonadota</taxon>
        <taxon>Gammaproteobacteria</taxon>
        <taxon>Enterobacterales</taxon>
        <taxon>Erwiniaceae</taxon>
        <taxon>Pantoea</taxon>
    </lineage>
</organism>
<dbReference type="Gene3D" id="2.40.420.20">
    <property type="match status" value="1"/>
</dbReference>
<dbReference type="RefSeq" id="WP_094119051.1">
    <property type="nucleotide sequence ID" value="NZ_MLFN01000001.1"/>
</dbReference>
<evidence type="ECO:0000259" key="5">
    <source>
        <dbReference type="Pfam" id="PF25967"/>
    </source>
</evidence>
<gene>
    <name evidence="6" type="ORF">HA41_00220</name>
</gene>
<dbReference type="InterPro" id="IPR058625">
    <property type="entry name" value="MdtA-like_BSH"/>
</dbReference>
<evidence type="ECO:0000259" key="4">
    <source>
        <dbReference type="Pfam" id="PF25917"/>
    </source>
</evidence>
<accession>A0A1X1C2K0</accession>
<dbReference type="STRING" id="472705.GCA_001743465_02458"/>
<dbReference type="Pfam" id="PF25917">
    <property type="entry name" value="BSH_RND"/>
    <property type="match status" value="1"/>
</dbReference>